<keyword evidence="4" id="KW-1185">Reference proteome</keyword>
<proteinExistence type="predicted"/>
<dbReference type="Proteomes" id="UP001415857">
    <property type="component" value="Unassembled WGS sequence"/>
</dbReference>
<feature type="domain" description="Methyltransferase type 11" evidence="2">
    <location>
        <begin position="179"/>
        <end position="278"/>
    </location>
</feature>
<dbReference type="InterPro" id="IPR052356">
    <property type="entry name" value="Thiol_S-MT"/>
</dbReference>
<dbReference type="EMBL" id="JBBPBK010000010">
    <property type="protein sequence ID" value="KAK9276836.1"/>
    <property type="molecule type" value="Genomic_DNA"/>
</dbReference>
<organism evidence="3 4">
    <name type="scientific">Liquidambar formosana</name>
    <name type="common">Formosan gum</name>
    <dbReference type="NCBI Taxonomy" id="63359"/>
    <lineage>
        <taxon>Eukaryota</taxon>
        <taxon>Viridiplantae</taxon>
        <taxon>Streptophyta</taxon>
        <taxon>Embryophyta</taxon>
        <taxon>Tracheophyta</taxon>
        <taxon>Spermatophyta</taxon>
        <taxon>Magnoliopsida</taxon>
        <taxon>eudicotyledons</taxon>
        <taxon>Gunneridae</taxon>
        <taxon>Pentapetalae</taxon>
        <taxon>Saxifragales</taxon>
        <taxon>Altingiaceae</taxon>
        <taxon>Liquidambar</taxon>
    </lineage>
</organism>
<evidence type="ECO:0000256" key="1">
    <source>
        <dbReference type="SAM" id="MobiDB-lite"/>
    </source>
</evidence>
<dbReference type="Pfam" id="PF08241">
    <property type="entry name" value="Methyltransf_11"/>
    <property type="match status" value="1"/>
</dbReference>
<gene>
    <name evidence="3" type="ORF">L1049_006373</name>
</gene>
<dbReference type="PANTHER" id="PTHR45036:SF1">
    <property type="entry name" value="METHYLTRANSFERASE LIKE 7A"/>
    <property type="match status" value="1"/>
</dbReference>
<accession>A0AAP0WTP1</accession>
<dbReference type="AlphaFoldDB" id="A0AAP0WTP1"/>
<reference evidence="3 4" key="1">
    <citation type="journal article" date="2024" name="Plant J.">
        <title>Genome sequences and population genomics reveal climatic adaptation and genomic divergence between two closely related sweetgum species.</title>
        <authorList>
            <person name="Xu W.Q."/>
            <person name="Ren C.Q."/>
            <person name="Zhang X.Y."/>
            <person name="Comes H.P."/>
            <person name="Liu X.H."/>
            <person name="Li Y.G."/>
            <person name="Kettle C.J."/>
            <person name="Jalonen R."/>
            <person name="Gaisberger H."/>
            <person name="Ma Y.Z."/>
            <person name="Qiu Y.X."/>
        </authorList>
    </citation>
    <scope>NUCLEOTIDE SEQUENCE [LARGE SCALE GENOMIC DNA]</scope>
    <source>
        <strain evidence="3">Hangzhou</strain>
    </source>
</reference>
<evidence type="ECO:0000313" key="4">
    <source>
        <dbReference type="Proteomes" id="UP001415857"/>
    </source>
</evidence>
<dbReference type="InterPro" id="IPR029063">
    <property type="entry name" value="SAM-dependent_MTases_sf"/>
</dbReference>
<dbReference type="CDD" id="cd02440">
    <property type="entry name" value="AdoMet_MTases"/>
    <property type="match status" value="1"/>
</dbReference>
<dbReference type="SUPFAM" id="SSF53335">
    <property type="entry name" value="S-adenosyl-L-methionine-dependent methyltransferases"/>
    <property type="match status" value="1"/>
</dbReference>
<protein>
    <recommendedName>
        <fullName evidence="2">Methyltransferase type 11 domain-containing protein</fullName>
    </recommendedName>
</protein>
<dbReference type="PANTHER" id="PTHR45036">
    <property type="entry name" value="METHYLTRANSFERASE LIKE 7B"/>
    <property type="match status" value="1"/>
</dbReference>
<feature type="region of interest" description="Disordered" evidence="1">
    <location>
        <begin position="37"/>
        <end position="57"/>
    </location>
</feature>
<dbReference type="Gene3D" id="3.40.50.150">
    <property type="entry name" value="Vaccinia Virus protein VP39"/>
    <property type="match status" value="1"/>
</dbReference>
<evidence type="ECO:0000313" key="3">
    <source>
        <dbReference type="EMBL" id="KAK9276836.1"/>
    </source>
</evidence>
<feature type="compositionally biased region" description="Polar residues" evidence="1">
    <location>
        <begin position="41"/>
        <end position="51"/>
    </location>
</feature>
<dbReference type="GO" id="GO:0008757">
    <property type="term" value="F:S-adenosylmethionine-dependent methyltransferase activity"/>
    <property type="evidence" value="ECO:0007669"/>
    <property type="project" value="InterPro"/>
</dbReference>
<evidence type="ECO:0000259" key="2">
    <source>
        <dbReference type="Pfam" id="PF08241"/>
    </source>
</evidence>
<sequence>MTLYSSRPFSSLSFDPNTRCPSGITRRTKFTYQNHVRVRSDSSPTLDNSESPTKKTSLESSCAGRFCSCRRRHLIQAAATALLPISPSKASDFHYDYTAMLNRVHPPRPDWYEEFYASVLNTAMEPYEAEVSAHFISISNFDHMHILIVVECYCLFRGKIAGYKLQLFTNLKGKAKKVLEIGIGTGPNLKYYASDTDVQVFGIDPNRKMEKYAKAAAVAAGMPPANFKFLRAVGEALPLNDASVDAVVGTLVLCSVKDVDLALKEVKRVLKPGGLYLFVEHVAAKDGTFLRVLQNVVDPLQQTVSDGCHLTRETGKSISEAGFSGVDINTTLVSNATLISPHVYGIACK</sequence>
<comment type="caution">
    <text evidence="3">The sequence shown here is derived from an EMBL/GenBank/DDBJ whole genome shotgun (WGS) entry which is preliminary data.</text>
</comment>
<name>A0AAP0WTP1_LIQFO</name>
<dbReference type="InterPro" id="IPR013216">
    <property type="entry name" value="Methyltransf_11"/>
</dbReference>